<dbReference type="InterPro" id="IPR001494">
    <property type="entry name" value="Importin-beta_N"/>
</dbReference>
<feature type="domain" description="Importin N-terminal" evidence="6">
    <location>
        <begin position="35"/>
        <end position="101"/>
    </location>
</feature>
<evidence type="ECO:0000313" key="8">
    <source>
        <dbReference type="Proteomes" id="UP001281761"/>
    </source>
</evidence>
<organism evidence="7 8">
    <name type="scientific">Blattamonas nauphoetae</name>
    <dbReference type="NCBI Taxonomy" id="2049346"/>
    <lineage>
        <taxon>Eukaryota</taxon>
        <taxon>Metamonada</taxon>
        <taxon>Preaxostyla</taxon>
        <taxon>Oxymonadida</taxon>
        <taxon>Blattamonas</taxon>
    </lineage>
</organism>
<protein>
    <submittedName>
        <fullName evidence="7">Exportin 1B</fullName>
    </submittedName>
</protein>
<dbReference type="SMART" id="SM01102">
    <property type="entry name" value="CRM1_C"/>
    <property type="match status" value="1"/>
</dbReference>
<comment type="subcellular location">
    <subcellularLocation>
        <location evidence="1">Nucleus</location>
    </subcellularLocation>
</comment>
<dbReference type="Proteomes" id="UP001281761">
    <property type="component" value="Unassembled WGS sequence"/>
</dbReference>
<dbReference type="EMBL" id="JARBJD010000001">
    <property type="protein sequence ID" value="KAK2964914.1"/>
    <property type="molecule type" value="Genomic_DNA"/>
</dbReference>
<dbReference type="InterPro" id="IPR011989">
    <property type="entry name" value="ARM-like"/>
</dbReference>
<dbReference type="Pfam" id="PF08767">
    <property type="entry name" value="CRM1_C"/>
    <property type="match status" value="1"/>
</dbReference>
<evidence type="ECO:0000256" key="4">
    <source>
        <dbReference type="ARBA" id="ARBA00022927"/>
    </source>
</evidence>
<evidence type="ECO:0000256" key="5">
    <source>
        <dbReference type="ARBA" id="ARBA00023242"/>
    </source>
</evidence>
<dbReference type="Pfam" id="PF08389">
    <property type="entry name" value="Xpo1"/>
    <property type="match status" value="1"/>
</dbReference>
<proteinExistence type="inferred from homology"/>
<dbReference type="InterPro" id="IPR041235">
    <property type="entry name" value="Exp1_repeat_2"/>
</dbReference>
<dbReference type="InterPro" id="IPR016024">
    <property type="entry name" value="ARM-type_fold"/>
</dbReference>
<dbReference type="Pfam" id="PF18787">
    <property type="entry name" value="CRM1_repeat_3"/>
    <property type="match status" value="1"/>
</dbReference>
<gene>
    <name evidence="7" type="ORF">BLNAU_215</name>
</gene>
<dbReference type="Gene3D" id="1.25.10.10">
    <property type="entry name" value="Leucine-rich Repeat Variant"/>
    <property type="match status" value="1"/>
</dbReference>
<keyword evidence="3" id="KW-0813">Transport</keyword>
<keyword evidence="8" id="KW-1185">Reference proteome</keyword>
<dbReference type="InterPro" id="IPR013598">
    <property type="entry name" value="Exportin-1/Importin-b-like"/>
</dbReference>
<dbReference type="Pfam" id="PF03810">
    <property type="entry name" value="IBN_N"/>
    <property type="match status" value="1"/>
</dbReference>
<sequence length="1143" mass="130108">MERLLDFSQPFDVSLFDDVVGSLFHGPDPQARGQANHVLTQFQEHDHAWIHSPAIIDNSSRIESKVIALNTLDAYIRKQWNTIEQNERENIKKFIINKIITICNDPEQFYNPANKLLINSLNKPLISILKHDWTKDWESFVQEMTESAHNSVSLCENNLTLLSNLCEDVFDFGSDWMTEPKKLRFKEQYTKDFELVFNLLKMILSDAQNTNESLVLTALHTLSVFIQWIPLDFIFKTNLIEILVTVLLPPVISRNDALHCLTQIAGLTLGEKAPEFEAVLIQLFAGTAISIIEFIPKDANLAEIYQTSSETDRIFLRQIGLFITTFLRTHLHLIEGNFTTNQYILPCLDIIVRLTCVDDKAILNIVLEFWLFLAKELFTTDIKPIVTPASFTTSSTVSLTPQPSRSLPAAKEFQSPFAPRMGVLPNKPITTPSTISNFKNFPRAKVKQVGILGESQKRAAIIASNLSGIEGTERSRTYEPTLHRVRQILIERMAPPEEIQVIVNEAGEIERRQTTNTDQTELYREMRETIIYLTHLNPTATRNLLLDMLTQQEDPTHFHFDALNSVCWSIGAIGGTMSKENESSFVFDVMRRLLTMVDTKEDRESRATIAANLMFVASQYPRFLQSNSNFLLTICNKLIQFMRENFPGVKDMATETFLKISRGCRRTLIETKAMDSSIRYLERLLQTFSDIVGDLNKQQVLNVFEAFGWIISAEKDEEQQQSYIAELFLLVNGEWSTTTTRLSNESNAVTDGDVLNTIHTCLTTATRTITPLKSAVRNQFKTLFSDSVVMYVELSKHINNAIASFGPQIFEDTLTRQMRLVRKQILTLFITFFDVVDDPMLINSDYLQPLIEQILPIYAQSPPLTRDADILSLTTVLARRLRSILHPHFHTILTLLFEPTIAAITHNFEDFPEQRLAFYQLLAALNEHCPNGLVSHKEKSQTTLIVDTILWGVKHADKIIADLGLDLLAGLITNYVQSDNGPTFFQDHYVRIFTDVLGVMTDSFHKQGFRGQCIVLHRLSTLLYTGQISVSLSPEYHDSNLAFMKTTLTAIIGSAFSHLLPVQIEYFIDGLFTTAELDRFSNHVRDFLIQLQEVAKDPTDLFIDDYLDECALNQVISFNDDILVPGLLSDLFADDSDDEYIFI</sequence>
<dbReference type="InterPro" id="IPR014877">
    <property type="entry name" value="XPO1_C_dom"/>
</dbReference>
<dbReference type="PANTHER" id="PTHR11223:SF2">
    <property type="entry name" value="EXPORTIN-1"/>
    <property type="match status" value="1"/>
</dbReference>
<name>A0ABQ9YMD3_9EUKA</name>
<reference evidence="7 8" key="1">
    <citation type="journal article" date="2022" name="bioRxiv">
        <title>Genomics of Preaxostyla Flagellates Illuminates Evolutionary Transitions and the Path Towards Mitochondrial Loss.</title>
        <authorList>
            <person name="Novak L.V.F."/>
            <person name="Treitli S.C."/>
            <person name="Pyrih J."/>
            <person name="Halakuc P."/>
            <person name="Pipaliya S.V."/>
            <person name="Vacek V."/>
            <person name="Brzon O."/>
            <person name="Soukal P."/>
            <person name="Eme L."/>
            <person name="Dacks J.B."/>
            <person name="Karnkowska A."/>
            <person name="Elias M."/>
            <person name="Hampl V."/>
        </authorList>
    </citation>
    <scope>NUCLEOTIDE SEQUENCE [LARGE SCALE GENOMIC DNA]</scope>
    <source>
        <strain evidence="7">NAU3</strain>
        <tissue evidence="7">Gut</tissue>
    </source>
</reference>
<evidence type="ECO:0000259" key="6">
    <source>
        <dbReference type="PROSITE" id="PS50166"/>
    </source>
</evidence>
<evidence type="ECO:0000256" key="3">
    <source>
        <dbReference type="ARBA" id="ARBA00022448"/>
    </source>
</evidence>
<dbReference type="Pfam" id="PF18784">
    <property type="entry name" value="CRM1_repeat_2"/>
    <property type="match status" value="1"/>
</dbReference>
<comment type="caution">
    <text evidence="7">The sequence shown here is derived from an EMBL/GenBank/DDBJ whole genome shotgun (WGS) entry which is preliminary data.</text>
</comment>
<evidence type="ECO:0000256" key="2">
    <source>
        <dbReference type="ARBA" id="ARBA00009466"/>
    </source>
</evidence>
<dbReference type="PROSITE" id="PS50166">
    <property type="entry name" value="IMPORTIN_B_NT"/>
    <property type="match status" value="1"/>
</dbReference>
<accession>A0ABQ9YMD3</accession>
<dbReference type="InterPro" id="IPR045065">
    <property type="entry name" value="XPO1/5"/>
</dbReference>
<comment type="similarity">
    <text evidence="2">Belongs to the exportin family.</text>
</comment>
<evidence type="ECO:0000256" key="1">
    <source>
        <dbReference type="ARBA" id="ARBA00004123"/>
    </source>
</evidence>
<keyword evidence="5" id="KW-0539">Nucleus</keyword>
<keyword evidence="4" id="KW-0653">Protein transport</keyword>
<evidence type="ECO:0000313" key="7">
    <source>
        <dbReference type="EMBL" id="KAK2964914.1"/>
    </source>
</evidence>
<dbReference type="SUPFAM" id="SSF48371">
    <property type="entry name" value="ARM repeat"/>
    <property type="match status" value="1"/>
</dbReference>
<dbReference type="PANTHER" id="PTHR11223">
    <property type="entry name" value="EXPORTIN 1/5"/>
    <property type="match status" value="1"/>
</dbReference>
<dbReference type="InterPro" id="IPR040485">
    <property type="entry name" value="XPO1_repeat_3"/>
</dbReference>